<comment type="caution">
    <text evidence="3">The sequence shown here is derived from an EMBL/GenBank/DDBJ whole genome shotgun (WGS) entry which is preliminary data.</text>
</comment>
<keyword evidence="4" id="KW-1185">Reference proteome</keyword>
<organism evidence="3 4">
    <name type="scientific">Saccharothrix hoggarensis</name>
    <dbReference type="NCBI Taxonomy" id="913853"/>
    <lineage>
        <taxon>Bacteria</taxon>
        <taxon>Bacillati</taxon>
        <taxon>Actinomycetota</taxon>
        <taxon>Actinomycetes</taxon>
        <taxon>Pseudonocardiales</taxon>
        <taxon>Pseudonocardiaceae</taxon>
        <taxon>Saccharothrix</taxon>
    </lineage>
</organism>
<feature type="domain" description="YcxB-like C-terminal" evidence="2">
    <location>
        <begin position="92"/>
        <end position="152"/>
    </location>
</feature>
<name>A0ABW3QYL5_9PSEU</name>
<evidence type="ECO:0000313" key="3">
    <source>
        <dbReference type="EMBL" id="MFD1149860.1"/>
    </source>
</evidence>
<accession>A0ABW3QYL5</accession>
<protein>
    <submittedName>
        <fullName evidence="3">YcxB family protein</fullName>
    </submittedName>
</protein>
<keyword evidence="1" id="KW-1133">Transmembrane helix</keyword>
<dbReference type="EMBL" id="JBHTLK010000126">
    <property type="protein sequence ID" value="MFD1149860.1"/>
    <property type="molecule type" value="Genomic_DNA"/>
</dbReference>
<keyword evidence="1" id="KW-0472">Membrane</keyword>
<evidence type="ECO:0000259" key="2">
    <source>
        <dbReference type="Pfam" id="PF14317"/>
    </source>
</evidence>
<evidence type="ECO:0000256" key="1">
    <source>
        <dbReference type="SAM" id="Phobius"/>
    </source>
</evidence>
<keyword evidence="1" id="KW-0812">Transmembrane</keyword>
<gene>
    <name evidence="3" type="ORF">ACFQ3T_22235</name>
</gene>
<dbReference type="InterPro" id="IPR025588">
    <property type="entry name" value="YcxB-like_C"/>
</dbReference>
<dbReference type="RefSeq" id="WP_380725432.1">
    <property type="nucleotide sequence ID" value="NZ_JBHTLK010000126.1"/>
</dbReference>
<feature type="transmembrane region" description="Helical" evidence="1">
    <location>
        <begin position="53"/>
        <end position="73"/>
    </location>
</feature>
<reference evidence="4" key="1">
    <citation type="journal article" date="2019" name="Int. J. Syst. Evol. Microbiol.">
        <title>The Global Catalogue of Microorganisms (GCM) 10K type strain sequencing project: providing services to taxonomists for standard genome sequencing and annotation.</title>
        <authorList>
            <consortium name="The Broad Institute Genomics Platform"/>
            <consortium name="The Broad Institute Genome Sequencing Center for Infectious Disease"/>
            <person name="Wu L."/>
            <person name="Ma J."/>
        </authorList>
    </citation>
    <scope>NUCLEOTIDE SEQUENCE [LARGE SCALE GENOMIC DNA]</scope>
    <source>
        <strain evidence="4">CCUG 60214</strain>
    </source>
</reference>
<proteinExistence type="predicted"/>
<dbReference type="Proteomes" id="UP001597168">
    <property type="component" value="Unassembled WGS sequence"/>
</dbReference>
<evidence type="ECO:0000313" key="4">
    <source>
        <dbReference type="Proteomes" id="UP001597168"/>
    </source>
</evidence>
<dbReference type="Pfam" id="PF14317">
    <property type="entry name" value="YcxB"/>
    <property type="match status" value="1"/>
</dbReference>
<feature type="transmembrane region" description="Helical" evidence="1">
    <location>
        <begin position="29"/>
        <end position="47"/>
    </location>
</feature>
<sequence>MQISMWVPYDEQRLRRSARFVLRSSMTRLRVATLVVALSGAAVMLLTDLGSPTLLGATIAAACVALVMEPVAVRQVVRTQGAVMRPGYQMTLDDAGVEMRGAAFTTRFGWPALERIVEQPDAWYLMFGKMQTMVVYKEFLTPEQGAEFSAFLSWPQPA</sequence>